<dbReference type="Proteomes" id="UP000324222">
    <property type="component" value="Unassembled WGS sequence"/>
</dbReference>
<keyword evidence="2" id="KW-1185">Reference proteome</keyword>
<comment type="caution">
    <text evidence="1">The sequence shown here is derived from an EMBL/GenBank/DDBJ whole genome shotgun (WGS) entry which is preliminary data.</text>
</comment>
<name>A0A5B7K4J9_PORTR</name>
<gene>
    <name evidence="1" type="ORF">E2C01_094975</name>
</gene>
<accession>A0A5B7K4J9</accession>
<evidence type="ECO:0000313" key="2">
    <source>
        <dbReference type="Proteomes" id="UP000324222"/>
    </source>
</evidence>
<dbReference type="AlphaFoldDB" id="A0A5B7K4J9"/>
<reference evidence="1 2" key="1">
    <citation type="submission" date="2019-05" db="EMBL/GenBank/DDBJ databases">
        <title>Another draft genome of Portunus trituberculatus and its Hox gene families provides insights of decapod evolution.</title>
        <authorList>
            <person name="Jeong J.-H."/>
            <person name="Song I."/>
            <person name="Kim S."/>
            <person name="Choi T."/>
            <person name="Kim D."/>
            <person name="Ryu S."/>
            <person name="Kim W."/>
        </authorList>
    </citation>
    <scope>NUCLEOTIDE SEQUENCE [LARGE SCALE GENOMIC DNA]</scope>
    <source>
        <tissue evidence="1">Muscle</tissue>
    </source>
</reference>
<dbReference type="EMBL" id="VSRR010118849">
    <property type="protein sequence ID" value="MPC99554.1"/>
    <property type="molecule type" value="Genomic_DNA"/>
</dbReference>
<organism evidence="1 2">
    <name type="scientific">Portunus trituberculatus</name>
    <name type="common">Swimming crab</name>
    <name type="synonym">Neptunus trituberculatus</name>
    <dbReference type="NCBI Taxonomy" id="210409"/>
    <lineage>
        <taxon>Eukaryota</taxon>
        <taxon>Metazoa</taxon>
        <taxon>Ecdysozoa</taxon>
        <taxon>Arthropoda</taxon>
        <taxon>Crustacea</taxon>
        <taxon>Multicrustacea</taxon>
        <taxon>Malacostraca</taxon>
        <taxon>Eumalacostraca</taxon>
        <taxon>Eucarida</taxon>
        <taxon>Decapoda</taxon>
        <taxon>Pleocyemata</taxon>
        <taxon>Brachyura</taxon>
        <taxon>Eubrachyura</taxon>
        <taxon>Portunoidea</taxon>
        <taxon>Portunidae</taxon>
        <taxon>Portuninae</taxon>
        <taxon>Portunus</taxon>
    </lineage>
</organism>
<proteinExistence type="predicted"/>
<evidence type="ECO:0000313" key="1">
    <source>
        <dbReference type="EMBL" id="MPC99554.1"/>
    </source>
</evidence>
<protein>
    <submittedName>
        <fullName evidence="1">Uncharacterized protein</fullName>
    </submittedName>
</protein>
<sequence length="82" mass="8905">MTVISVDIQTSECFLSSCGQSLRDRAVTQSRECDYVAHMEVHFRHCSGTDLGGAAVASVCLWVSSADLVKESVSRRLILATI</sequence>